<feature type="region of interest" description="Disordered" evidence="1">
    <location>
        <begin position="1"/>
        <end position="39"/>
    </location>
</feature>
<dbReference type="EMBL" id="CAUYUJ010000673">
    <property type="protein sequence ID" value="CAK0791890.1"/>
    <property type="molecule type" value="Genomic_DNA"/>
</dbReference>
<protein>
    <submittedName>
        <fullName evidence="2">Uncharacterized protein</fullName>
    </submittedName>
</protein>
<name>A0ABN9PJU0_9DINO</name>
<reference evidence="2" key="1">
    <citation type="submission" date="2023-10" db="EMBL/GenBank/DDBJ databases">
        <authorList>
            <person name="Chen Y."/>
            <person name="Shah S."/>
            <person name="Dougan E. K."/>
            <person name="Thang M."/>
            <person name="Chan C."/>
        </authorList>
    </citation>
    <scope>NUCLEOTIDE SEQUENCE [LARGE SCALE GENOMIC DNA]</scope>
</reference>
<evidence type="ECO:0000256" key="1">
    <source>
        <dbReference type="SAM" id="MobiDB-lite"/>
    </source>
</evidence>
<organism evidence="2 3">
    <name type="scientific">Prorocentrum cordatum</name>
    <dbReference type="NCBI Taxonomy" id="2364126"/>
    <lineage>
        <taxon>Eukaryota</taxon>
        <taxon>Sar</taxon>
        <taxon>Alveolata</taxon>
        <taxon>Dinophyceae</taxon>
        <taxon>Prorocentrales</taxon>
        <taxon>Prorocentraceae</taxon>
        <taxon>Prorocentrum</taxon>
    </lineage>
</organism>
<feature type="compositionally biased region" description="Low complexity" evidence="1">
    <location>
        <begin position="8"/>
        <end position="22"/>
    </location>
</feature>
<proteinExistence type="predicted"/>
<accession>A0ABN9PJU0</accession>
<sequence>MLGGEAGPAGAESAGSATASSGWDEDDASTEGGMDEWGWDPMVDEFLEALVAEAPRRGRGGPAGGGGASAGGAVFAGGGGAAVDWTWVACRFLETLEPDEDFFDQAAAAFERFSPGELQARWDYLQDRRAEAEASATEAEAVAEEPPQGERRL</sequence>
<comment type="caution">
    <text evidence="2">The sequence shown here is derived from an EMBL/GenBank/DDBJ whole genome shotgun (WGS) entry which is preliminary data.</text>
</comment>
<feature type="non-terminal residue" evidence="2">
    <location>
        <position position="153"/>
    </location>
</feature>
<gene>
    <name evidence="2" type="ORF">PCOR1329_LOCUS2662</name>
</gene>
<keyword evidence="3" id="KW-1185">Reference proteome</keyword>
<feature type="compositionally biased region" description="Acidic residues" evidence="1">
    <location>
        <begin position="23"/>
        <end position="39"/>
    </location>
</feature>
<evidence type="ECO:0000313" key="2">
    <source>
        <dbReference type="EMBL" id="CAK0791890.1"/>
    </source>
</evidence>
<evidence type="ECO:0000313" key="3">
    <source>
        <dbReference type="Proteomes" id="UP001189429"/>
    </source>
</evidence>
<dbReference type="Proteomes" id="UP001189429">
    <property type="component" value="Unassembled WGS sequence"/>
</dbReference>
<feature type="region of interest" description="Disordered" evidence="1">
    <location>
        <begin position="133"/>
        <end position="153"/>
    </location>
</feature>